<name>A0ABD1FCH6_HYPHA</name>
<evidence type="ECO:0000313" key="15">
    <source>
        <dbReference type="Proteomes" id="UP001566132"/>
    </source>
</evidence>
<comment type="subcellular location">
    <subcellularLocation>
        <location evidence="1">Mitochondrion inner membrane</location>
        <topology evidence="1">Peripheral membrane protein</topology>
        <orientation evidence="1">Matrix side</orientation>
    </subcellularLocation>
</comment>
<evidence type="ECO:0000256" key="3">
    <source>
        <dbReference type="ARBA" id="ARBA00011790"/>
    </source>
</evidence>
<reference evidence="14 15" key="1">
    <citation type="submission" date="2024-05" db="EMBL/GenBank/DDBJ databases">
        <title>Genetic variation in Jamaican populations of the coffee berry borer (Hypothenemus hampei).</title>
        <authorList>
            <person name="Errbii M."/>
            <person name="Myrie A."/>
        </authorList>
    </citation>
    <scope>NUCLEOTIDE SEQUENCE [LARGE SCALE GENOMIC DNA]</scope>
    <source>
        <strain evidence="14">JA-Hopewell-2020-01-JO</strain>
        <tissue evidence="14">Whole body</tissue>
    </source>
</reference>
<evidence type="ECO:0000256" key="4">
    <source>
        <dbReference type="ARBA" id="ARBA00016386"/>
    </source>
</evidence>
<evidence type="ECO:0000256" key="2">
    <source>
        <dbReference type="ARBA" id="ARBA00009508"/>
    </source>
</evidence>
<evidence type="ECO:0000256" key="12">
    <source>
        <dbReference type="ARBA" id="ARBA00032352"/>
    </source>
</evidence>
<sequence length="118" mass="14468">MASETSKKIYRSVRPILSLDHYEARRRVIGLYKAWYRQIPYIVKYYDIEFNEKQCKDKLREEFTKYDKISDIRVIDMLVIKEMAEFWITKRGVCLFFENDKHQKKHDSFLAKFINNED</sequence>
<dbReference type="CDD" id="cd20266">
    <property type="entry name" value="Complex1_LYR_NDUFA6_LYRM6"/>
    <property type="match status" value="1"/>
</dbReference>
<keyword evidence="9" id="KW-0496">Mitochondrion</keyword>
<keyword evidence="5" id="KW-0813">Transport</keyword>
<keyword evidence="6" id="KW-0679">Respiratory chain</keyword>
<evidence type="ECO:0000256" key="11">
    <source>
        <dbReference type="ARBA" id="ARBA00030213"/>
    </source>
</evidence>
<evidence type="ECO:0000313" key="14">
    <source>
        <dbReference type="EMBL" id="KAL1516988.1"/>
    </source>
</evidence>
<dbReference type="InterPro" id="IPR016488">
    <property type="entry name" value="NADH_Ub_cplx-1_asu_su-6"/>
</dbReference>
<keyword evidence="10" id="KW-0472">Membrane</keyword>
<evidence type="ECO:0000256" key="13">
    <source>
        <dbReference type="ARBA" id="ARBA00046116"/>
    </source>
</evidence>
<dbReference type="AlphaFoldDB" id="A0ABD1FCH6"/>
<evidence type="ECO:0000256" key="9">
    <source>
        <dbReference type="ARBA" id="ARBA00023128"/>
    </source>
</evidence>
<dbReference type="PANTHER" id="PTHR12964:SF0">
    <property type="entry name" value="NADH DEHYDROGENASE [UBIQUINONE] 1 ALPHA SUBCOMPLEX SUBUNIT 6"/>
    <property type="match status" value="1"/>
</dbReference>
<dbReference type="PANTHER" id="PTHR12964">
    <property type="entry name" value="NADH-UBIQUINONE OXIDOREDUCTASE B14 SUBUNIT"/>
    <property type="match status" value="1"/>
</dbReference>
<evidence type="ECO:0000256" key="8">
    <source>
        <dbReference type="ARBA" id="ARBA00022982"/>
    </source>
</evidence>
<protein>
    <recommendedName>
        <fullName evidence="4">NADH dehydrogenase [ubiquinone] 1 alpha subcomplex subunit 6</fullName>
    </recommendedName>
    <alternativeName>
        <fullName evidence="11">Complex I-B14</fullName>
    </alternativeName>
    <alternativeName>
        <fullName evidence="12">NADH-ubiquinone oxidoreductase B14 subunit</fullName>
    </alternativeName>
</protein>
<proteinExistence type="inferred from homology"/>
<organism evidence="14 15">
    <name type="scientific">Hypothenemus hampei</name>
    <name type="common">Coffee berry borer</name>
    <dbReference type="NCBI Taxonomy" id="57062"/>
    <lineage>
        <taxon>Eukaryota</taxon>
        <taxon>Metazoa</taxon>
        <taxon>Ecdysozoa</taxon>
        <taxon>Arthropoda</taxon>
        <taxon>Hexapoda</taxon>
        <taxon>Insecta</taxon>
        <taxon>Pterygota</taxon>
        <taxon>Neoptera</taxon>
        <taxon>Endopterygota</taxon>
        <taxon>Coleoptera</taxon>
        <taxon>Polyphaga</taxon>
        <taxon>Cucujiformia</taxon>
        <taxon>Curculionidae</taxon>
        <taxon>Scolytinae</taxon>
        <taxon>Hypothenemus</taxon>
    </lineage>
</organism>
<comment type="caution">
    <text evidence="14">The sequence shown here is derived from an EMBL/GenBank/DDBJ whole genome shotgun (WGS) entry which is preliminary data.</text>
</comment>
<evidence type="ECO:0000256" key="6">
    <source>
        <dbReference type="ARBA" id="ARBA00022660"/>
    </source>
</evidence>
<keyword evidence="7" id="KW-0999">Mitochondrion inner membrane</keyword>
<gene>
    <name evidence="14" type="ORF">ABEB36_000811</name>
</gene>
<evidence type="ECO:0000256" key="5">
    <source>
        <dbReference type="ARBA" id="ARBA00022448"/>
    </source>
</evidence>
<dbReference type="GO" id="GO:0005743">
    <property type="term" value="C:mitochondrial inner membrane"/>
    <property type="evidence" value="ECO:0007669"/>
    <property type="project" value="UniProtKB-SubCell"/>
</dbReference>
<dbReference type="EMBL" id="JBDJPC010000001">
    <property type="protein sequence ID" value="KAL1516988.1"/>
    <property type="molecule type" value="Genomic_DNA"/>
</dbReference>
<evidence type="ECO:0000256" key="1">
    <source>
        <dbReference type="ARBA" id="ARBA00004443"/>
    </source>
</evidence>
<dbReference type="InterPro" id="IPR045299">
    <property type="entry name" value="Complex1_LYR_NDUFA6_LYRM6"/>
</dbReference>
<keyword evidence="8" id="KW-0249">Electron transport</keyword>
<evidence type="ECO:0000256" key="10">
    <source>
        <dbReference type="ARBA" id="ARBA00023136"/>
    </source>
</evidence>
<comment type="similarity">
    <text evidence="2">Belongs to the complex I LYR family.</text>
</comment>
<dbReference type="Proteomes" id="UP001566132">
    <property type="component" value="Unassembled WGS sequence"/>
</dbReference>
<keyword evidence="15" id="KW-1185">Reference proteome</keyword>
<comment type="function">
    <text evidence="13">Accessory subunit of the mitochondrial membrane respiratory chain NADH dehydrogenase (Complex I), that is believed to be not involved in catalysis. Required for proper complex I assembly. Complex I functions in the transfer of electrons from NADH to the respiratory chain. The immediate electron acceptor for the enzyme is believed to be ubiquinone.</text>
</comment>
<evidence type="ECO:0000256" key="7">
    <source>
        <dbReference type="ARBA" id="ARBA00022792"/>
    </source>
</evidence>
<accession>A0ABD1FCH6</accession>
<comment type="subunit">
    <text evidence="3">Mammalian complex I is composed of 45 different subunits.</text>
</comment>